<sequence length="284" mass="30892">MSWCCAHFPNMPSAQTVAALPTYYLSHGGGPWPWMETGNAYDVLDASLKALRNELKERPRAVLVVTAHWEEPVFTFSSGAQPGMIYDYYNFPPHTYEITYPAPGLPSLAEQAAALLADGGVASATDATRGFDHGTFSLMQAIWPEAQMPIVQMSIRADYDPAAHVEAGRLLAPLREEGVVIIGSGLSFHNLRALGPVGRDVSKAFDGWLQESLIGMNGENRVKRLLEWEHAPAARAVHPREDHLMPLHVALGAAEEETAALSYHEDAFMGAIAASSFRFGPPPT</sequence>
<keyword evidence="7" id="KW-0223">Dioxygenase</keyword>
<proteinExistence type="inferred from homology"/>
<keyword evidence="8" id="KW-1185">Reference proteome</keyword>
<dbReference type="PANTHER" id="PTHR30096">
    <property type="entry name" value="4,5-DOPA DIOXYGENASE EXTRADIOL-LIKE PROTEIN"/>
    <property type="match status" value="1"/>
</dbReference>
<evidence type="ECO:0000256" key="2">
    <source>
        <dbReference type="ARBA" id="ARBA00007581"/>
    </source>
</evidence>
<reference evidence="7 8" key="1">
    <citation type="submission" date="2024-05" db="EMBL/GenBank/DDBJ databases">
        <authorList>
            <person name="Park S."/>
        </authorList>
    </citation>
    <scope>NUCLEOTIDE SEQUENCE [LARGE SCALE GENOMIC DNA]</scope>
    <source>
        <strain evidence="7 8">DGU5</strain>
    </source>
</reference>
<evidence type="ECO:0000256" key="3">
    <source>
        <dbReference type="ARBA" id="ARBA00022723"/>
    </source>
</evidence>
<keyword evidence="3" id="KW-0479">Metal-binding</keyword>
<comment type="similarity">
    <text evidence="2">Belongs to the DODA-type extradiol aromatic ring-opening dioxygenase family.</text>
</comment>
<dbReference type="SUPFAM" id="SSF53213">
    <property type="entry name" value="LigB-like"/>
    <property type="match status" value="1"/>
</dbReference>
<dbReference type="EMBL" id="JBDLBR010000001">
    <property type="protein sequence ID" value="MEN7535710.1"/>
    <property type="molecule type" value="Genomic_DNA"/>
</dbReference>
<comment type="caution">
    <text evidence="7">The sequence shown here is derived from an EMBL/GenBank/DDBJ whole genome shotgun (WGS) entry which is preliminary data.</text>
</comment>
<dbReference type="PIRSF" id="PIRSF006157">
    <property type="entry name" value="Doxgns_DODA"/>
    <property type="match status" value="1"/>
</dbReference>
<dbReference type="InterPro" id="IPR014436">
    <property type="entry name" value="Extradiol_dOase_DODA"/>
</dbReference>
<comment type="cofactor">
    <cofactor evidence="1">
        <name>Zn(2+)</name>
        <dbReference type="ChEBI" id="CHEBI:29105"/>
    </cofactor>
</comment>
<evidence type="ECO:0000256" key="4">
    <source>
        <dbReference type="ARBA" id="ARBA00022833"/>
    </source>
</evidence>
<evidence type="ECO:0000259" key="6">
    <source>
        <dbReference type="Pfam" id="PF02900"/>
    </source>
</evidence>
<keyword evidence="5 7" id="KW-0560">Oxidoreductase</keyword>
<dbReference type="InterPro" id="IPR004183">
    <property type="entry name" value="Xdiol_dOase_suB"/>
</dbReference>
<dbReference type="Gene3D" id="3.40.830.10">
    <property type="entry name" value="LigB-like"/>
    <property type="match status" value="1"/>
</dbReference>
<keyword evidence="4" id="KW-0862">Zinc</keyword>
<evidence type="ECO:0000256" key="5">
    <source>
        <dbReference type="ARBA" id="ARBA00023002"/>
    </source>
</evidence>
<accession>A0ABV0CS61</accession>
<dbReference type="CDD" id="cd07363">
    <property type="entry name" value="45_DOPA_Dioxygenase"/>
    <property type="match status" value="1"/>
</dbReference>
<evidence type="ECO:0000313" key="8">
    <source>
        <dbReference type="Proteomes" id="UP001484535"/>
    </source>
</evidence>
<dbReference type="EC" id="1.13.-.-" evidence="7"/>
<evidence type="ECO:0000256" key="1">
    <source>
        <dbReference type="ARBA" id="ARBA00001947"/>
    </source>
</evidence>
<dbReference type="GO" id="GO:0051213">
    <property type="term" value="F:dioxygenase activity"/>
    <property type="evidence" value="ECO:0007669"/>
    <property type="project" value="UniProtKB-KW"/>
</dbReference>
<organism evidence="7 8">
    <name type="scientific">Aurantiacibacter flavus</name>
    <dbReference type="NCBI Taxonomy" id="3145232"/>
    <lineage>
        <taxon>Bacteria</taxon>
        <taxon>Pseudomonadati</taxon>
        <taxon>Pseudomonadota</taxon>
        <taxon>Alphaproteobacteria</taxon>
        <taxon>Sphingomonadales</taxon>
        <taxon>Erythrobacteraceae</taxon>
        <taxon>Aurantiacibacter</taxon>
    </lineage>
</organism>
<dbReference type="Proteomes" id="UP001484535">
    <property type="component" value="Unassembled WGS sequence"/>
</dbReference>
<dbReference type="PANTHER" id="PTHR30096:SF0">
    <property type="entry name" value="4,5-DOPA DIOXYGENASE EXTRADIOL-LIKE PROTEIN"/>
    <property type="match status" value="1"/>
</dbReference>
<feature type="domain" description="Extradiol ring-cleavage dioxygenase class III enzyme subunit B" evidence="6">
    <location>
        <begin position="23"/>
        <end position="259"/>
    </location>
</feature>
<name>A0ABV0CS61_9SPHN</name>
<evidence type="ECO:0000313" key="7">
    <source>
        <dbReference type="EMBL" id="MEN7535710.1"/>
    </source>
</evidence>
<dbReference type="RefSeq" id="WP_346783172.1">
    <property type="nucleotide sequence ID" value="NZ_JBDLBR010000001.1"/>
</dbReference>
<gene>
    <name evidence="7" type="ORF">ABDJ38_00800</name>
</gene>
<dbReference type="Pfam" id="PF02900">
    <property type="entry name" value="LigB"/>
    <property type="match status" value="1"/>
</dbReference>
<protein>
    <submittedName>
        <fullName evidence="7">Class III extradiol ring-cleavage dioxygenase</fullName>
        <ecNumber evidence="7">1.13.-.-</ecNumber>
    </submittedName>
</protein>